<evidence type="ECO:0008006" key="4">
    <source>
        <dbReference type="Google" id="ProtNLM"/>
    </source>
</evidence>
<evidence type="ECO:0000256" key="1">
    <source>
        <dbReference type="SAM" id="SignalP"/>
    </source>
</evidence>
<evidence type="ECO:0000313" key="2">
    <source>
        <dbReference type="EMBL" id="MFC7421939.1"/>
    </source>
</evidence>
<proteinExistence type="predicted"/>
<gene>
    <name evidence="2" type="ORF">ACFQNF_18930</name>
</gene>
<feature type="chain" id="PRO_5045614809" description="Lipoprotein" evidence="1">
    <location>
        <begin position="18"/>
        <end position="106"/>
    </location>
</feature>
<dbReference type="EMBL" id="JBHTBQ010000044">
    <property type="protein sequence ID" value="MFC7421939.1"/>
    <property type="molecule type" value="Genomic_DNA"/>
</dbReference>
<dbReference type="RefSeq" id="WP_380189630.1">
    <property type="nucleotide sequence ID" value="NZ_JBHTBQ010000044.1"/>
</dbReference>
<comment type="caution">
    <text evidence="2">The sequence shown here is derived from an EMBL/GenBank/DDBJ whole genome shotgun (WGS) entry which is preliminary data.</text>
</comment>
<organism evidence="2 3">
    <name type="scientific">Iodobacter arcticus</name>
    <dbReference type="NCBI Taxonomy" id="590593"/>
    <lineage>
        <taxon>Bacteria</taxon>
        <taxon>Pseudomonadati</taxon>
        <taxon>Pseudomonadota</taxon>
        <taxon>Betaproteobacteria</taxon>
        <taxon>Neisseriales</taxon>
        <taxon>Chitinibacteraceae</taxon>
        <taxon>Iodobacter</taxon>
    </lineage>
</organism>
<dbReference type="Proteomes" id="UP001596473">
    <property type="component" value="Unassembled WGS sequence"/>
</dbReference>
<name>A0ABW2R2A6_9NEIS</name>
<feature type="signal peptide" evidence="1">
    <location>
        <begin position="1"/>
        <end position="17"/>
    </location>
</feature>
<evidence type="ECO:0000313" key="3">
    <source>
        <dbReference type="Proteomes" id="UP001596473"/>
    </source>
</evidence>
<keyword evidence="1" id="KW-0732">Signal</keyword>
<sequence>MKRLLLCLLLSGCQALAQTPVAAVLQTPSEEIPRTVAQMLGIAEVRLAHGALMDDSQLLIERSKLQGLSLEKPEVFRLSLIGTSCYLERVNAGQRRELKEALCKKK</sequence>
<accession>A0ABW2R2A6</accession>
<protein>
    <recommendedName>
        <fullName evidence="4">Lipoprotein</fullName>
    </recommendedName>
</protein>
<keyword evidence="3" id="KW-1185">Reference proteome</keyword>
<reference evidence="3" key="1">
    <citation type="journal article" date="2019" name="Int. J. Syst. Evol. Microbiol.">
        <title>The Global Catalogue of Microorganisms (GCM) 10K type strain sequencing project: providing services to taxonomists for standard genome sequencing and annotation.</title>
        <authorList>
            <consortium name="The Broad Institute Genomics Platform"/>
            <consortium name="The Broad Institute Genome Sequencing Center for Infectious Disease"/>
            <person name="Wu L."/>
            <person name="Ma J."/>
        </authorList>
    </citation>
    <scope>NUCLEOTIDE SEQUENCE [LARGE SCALE GENOMIC DNA]</scope>
    <source>
        <strain evidence="3">CCUG 62945</strain>
    </source>
</reference>